<evidence type="ECO:0000256" key="5">
    <source>
        <dbReference type="ARBA" id="ARBA00023014"/>
    </source>
</evidence>
<evidence type="ECO:0000259" key="7">
    <source>
        <dbReference type="Pfam" id="PF05681"/>
    </source>
</evidence>
<dbReference type="InterPro" id="IPR051208">
    <property type="entry name" value="Class-I_Fumarase/Tartrate_DH"/>
</dbReference>
<evidence type="ECO:0000313" key="9">
    <source>
        <dbReference type="Proteomes" id="UP001628192"/>
    </source>
</evidence>
<evidence type="ECO:0000256" key="3">
    <source>
        <dbReference type="ARBA" id="ARBA00022723"/>
    </source>
</evidence>
<dbReference type="EMBL" id="BAAFSG010000001">
    <property type="protein sequence ID" value="GAB1253321.1"/>
    <property type="molecule type" value="Genomic_DNA"/>
</dbReference>
<keyword evidence="5" id="KW-0411">Iron-sulfur</keyword>
<accession>A0ABQ0E6G4</accession>
<gene>
    <name evidence="8" type="ORF">Defa_08080</name>
</gene>
<comment type="similarity">
    <text evidence="1">Belongs to the class-I fumarase family.</text>
</comment>
<keyword evidence="3" id="KW-0479">Metal-binding</keyword>
<dbReference type="Pfam" id="PF05681">
    <property type="entry name" value="Fumerase"/>
    <property type="match status" value="1"/>
</dbReference>
<keyword evidence="2" id="KW-0004">4Fe-4S</keyword>
<keyword evidence="6" id="KW-0456">Lyase</keyword>
<dbReference type="InterPro" id="IPR004646">
    <property type="entry name" value="Fe-S_hydro-lyase_TtdA-typ_cat"/>
</dbReference>
<dbReference type="NCBIfam" id="NF004885">
    <property type="entry name" value="PRK06246.1"/>
    <property type="match status" value="1"/>
</dbReference>
<proteinExistence type="inferred from homology"/>
<evidence type="ECO:0000256" key="6">
    <source>
        <dbReference type="ARBA" id="ARBA00023239"/>
    </source>
</evidence>
<evidence type="ECO:0000256" key="1">
    <source>
        <dbReference type="ARBA" id="ARBA00008876"/>
    </source>
</evidence>
<keyword evidence="4" id="KW-0408">Iron</keyword>
<comment type="caution">
    <text evidence="8">The sequence shown here is derived from an EMBL/GenBank/DDBJ whole genome shotgun (WGS) entry which is preliminary data.</text>
</comment>
<organism evidence="8 9">
    <name type="scientific">Desulfovibrio falkowii</name>
    <dbReference type="NCBI Taxonomy" id="3136602"/>
    <lineage>
        <taxon>Bacteria</taxon>
        <taxon>Pseudomonadati</taxon>
        <taxon>Thermodesulfobacteriota</taxon>
        <taxon>Desulfovibrionia</taxon>
        <taxon>Desulfovibrionales</taxon>
        <taxon>Desulfovibrionaceae</taxon>
        <taxon>Desulfovibrio</taxon>
    </lineage>
</organism>
<dbReference type="PANTHER" id="PTHR30389">
    <property type="entry name" value="FUMARATE HYDRATASE-RELATED"/>
    <property type="match status" value="1"/>
</dbReference>
<evidence type="ECO:0000256" key="4">
    <source>
        <dbReference type="ARBA" id="ARBA00023004"/>
    </source>
</evidence>
<dbReference type="Proteomes" id="UP001628192">
    <property type="component" value="Unassembled WGS sequence"/>
</dbReference>
<name>A0ABQ0E6G4_9BACT</name>
<dbReference type="PANTHER" id="PTHR30389:SF17">
    <property type="entry name" value="L(+)-TARTRATE DEHYDRATASE SUBUNIT ALPHA-RELATED"/>
    <property type="match status" value="1"/>
</dbReference>
<protein>
    <submittedName>
        <fullName evidence="8">Fumarate hydratase</fullName>
    </submittedName>
</protein>
<keyword evidence="9" id="KW-1185">Reference proteome</keyword>
<dbReference type="NCBIfam" id="TIGR00722">
    <property type="entry name" value="ttdA_fumA_fumB"/>
    <property type="match status" value="1"/>
</dbReference>
<reference evidence="8 9" key="1">
    <citation type="journal article" date="2025" name="Int. J. Syst. Evol. Microbiol.">
        <title>Desulfovibrio falkowii sp. nov., Porphyromonas miyakawae sp. nov., Mediterraneibacter flintii sp. nov. and Owariibacterium komagatae gen. nov., sp. nov., isolated from human faeces.</title>
        <authorList>
            <person name="Hamaguchi T."/>
            <person name="Ohara M."/>
            <person name="Hisatomi A."/>
            <person name="Sekiguchi K."/>
            <person name="Takeda J.I."/>
            <person name="Ueyama J."/>
            <person name="Ito M."/>
            <person name="Nishiwaki H."/>
            <person name="Ogi T."/>
            <person name="Hirayama M."/>
            <person name="Ohkuma M."/>
            <person name="Sakamoto M."/>
            <person name="Ohno K."/>
        </authorList>
    </citation>
    <scope>NUCLEOTIDE SEQUENCE [LARGE SCALE GENOMIC DNA]</scope>
    <source>
        <strain evidence="8 9">13CB8C</strain>
    </source>
</reference>
<feature type="domain" description="Fe-S hydro-lyase tartrate dehydratase alpha-type catalytic" evidence="7">
    <location>
        <begin position="29"/>
        <end position="297"/>
    </location>
</feature>
<evidence type="ECO:0000256" key="2">
    <source>
        <dbReference type="ARBA" id="ARBA00022485"/>
    </source>
</evidence>
<evidence type="ECO:0000313" key="8">
    <source>
        <dbReference type="EMBL" id="GAB1253321.1"/>
    </source>
</evidence>
<sequence length="299" mass="31875">MAMGATAVNADKERDGVDMKEIHFDDIARTVAELAIEACYRLPDDMVAAMRAARTREPSPVGRNILDQLLENAEIAARGDLPLCQDTGLAVVFAEVGQDVRIVGGSFEDAINEGIRKGYTEGYLRKSCVDEPLFERKNTKDNTPAVIHTRLVPGSGLRLRLAPKGAGSENKSMLKMLVPADGIEGVRQVVLDAVLAAGPNSCPPLVIGVGIGGTMEMAAICAKRAAARDLESRNHDPRYAAFEDELLEMVNKTGVGPQGLGGITTALKVHVEWAPTHIASLPVAVNINCHAARHAEAVL</sequence>